<evidence type="ECO:0000313" key="4">
    <source>
        <dbReference type="Proteomes" id="UP000568158"/>
    </source>
</evidence>
<dbReference type="EMBL" id="CABFWN010000004">
    <property type="protein sequence ID" value="VUG19215.1"/>
    <property type="molecule type" value="Genomic_DNA"/>
</dbReference>
<sequence length="281" mass="31530">MKSKRVYEFKVLASDLKAKSGRAIEALRGHSKVDLDDAPNQKVYLIIETRLPTSKSKEVIPRIIPLACRVRKVSDSKILLVTKDPISVYKIPLTKKGSATEDTFDKIIPFRKFRQLIMNKKEANKLYHNNDFIFIDHRLNRLIHPLLHNTVFGKTSKKYPLMLQMARPSAEAKLVKSKKSQKMKDERVDPEYVQKQVQIICGGTTFVPSTGNCLSVVIGDISMTTSALILNIDSVLNYLLNSNFKPVGGVIDLGMDGVVGLNVKLADSTAIPIFAENKDKY</sequence>
<gene>
    <name evidence="2" type="primary">UTP30</name>
    <name evidence="2" type="ORF">DEBR0S4_13256G</name>
    <name evidence="1" type="ORF">HII12_001273</name>
</gene>
<evidence type="ECO:0000313" key="1">
    <source>
        <dbReference type="EMBL" id="KAF6014855.1"/>
    </source>
</evidence>
<dbReference type="InterPro" id="IPR028364">
    <property type="entry name" value="Ribosomal_uL1/biogenesis"/>
</dbReference>
<protein>
    <submittedName>
        <fullName evidence="2">DEBR0S4_13256g1_1</fullName>
    </submittedName>
</protein>
<dbReference type="Pfam" id="PF00687">
    <property type="entry name" value="Ribosomal_L1"/>
    <property type="match status" value="1"/>
</dbReference>
<proteinExistence type="predicted"/>
<evidence type="ECO:0000313" key="3">
    <source>
        <dbReference type="Proteomes" id="UP000478008"/>
    </source>
</evidence>
<organism evidence="2 3">
    <name type="scientific">Dekkera bruxellensis</name>
    <name type="common">Brettanomyces custersii</name>
    <dbReference type="NCBI Taxonomy" id="5007"/>
    <lineage>
        <taxon>Eukaryota</taxon>
        <taxon>Fungi</taxon>
        <taxon>Dikarya</taxon>
        <taxon>Ascomycota</taxon>
        <taxon>Saccharomycotina</taxon>
        <taxon>Pichiomycetes</taxon>
        <taxon>Pichiales</taxon>
        <taxon>Pichiaceae</taxon>
        <taxon>Brettanomyces</taxon>
    </lineage>
</organism>
<reference evidence="1 4" key="2">
    <citation type="journal article" date="2020" name="Appl. Microbiol. Biotechnol.">
        <title>Targeted gene deletion in Brettanomyces bruxellensis with an expression-free CRISPR-Cas9 system.</title>
        <authorList>
            <person name="Varela C."/>
            <person name="Bartel C."/>
            <person name="Onetto C."/>
            <person name="Borneman A."/>
        </authorList>
    </citation>
    <scope>NUCLEOTIDE SEQUENCE [LARGE SCALE GENOMIC DNA]</scope>
    <source>
        <strain evidence="1 4">AWRI1613</strain>
    </source>
</reference>
<dbReference type="Proteomes" id="UP000478008">
    <property type="component" value="Unassembled WGS sequence"/>
</dbReference>
<dbReference type="Proteomes" id="UP000568158">
    <property type="component" value="Unassembled WGS sequence"/>
</dbReference>
<dbReference type="InterPro" id="IPR023674">
    <property type="entry name" value="Ribosomal_uL1-like"/>
</dbReference>
<dbReference type="EMBL" id="JABCYN010000012">
    <property type="protein sequence ID" value="KAF6014855.1"/>
    <property type="molecule type" value="Genomic_DNA"/>
</dbReference>
<evidence type="ECO:0000313" key="2">
    <source>
        <dbReference type="EMBL" id="VUG19215.1"/>
    </source>
</evidence>
<reference evidence="2 3" key="1">
    <citation type="submission" date="2019-07" db="EMBL/GenBank/DDBJ databases">
        <authorList>
            <person name="Friedrich A."/>
            <person name="Schacherer J."/>
        </authorList>
    </citation>
    <scope>NUCLEOTIDE SEQUENCE [LARGE SCALE GENOMIC DNA]</scope>
</reference>
<dbReference type="AlphaFoldDB" id="A0A7D9CZ02"/>
<name>A0A7D9CZ02_DEKBR</name>
<dbReference type="SUPFAM" id="SSF56808">
    <property type="entry name" value="Ribosomal protein L1"/>
    <property type="match status" value="1"/>
</dbReference>
<accession>A0A7D9CZ02</accession>
<keyword evidence="3" id="KW-1185">Reference proteome</keyword>